<dbReference type="AlphaFoldDB" id="A0A1T3P8E4"/>
<sequence>MTGASIPSRLRSLLTRAHALDHGLTRRMTDADAGEPLRDTVIRPLAEALAEVGGSAVEPEPVEPTAADADPAGLVRTLAADVTRLRAEVDPAPPLGVQEAAAALQHLAWLFTDEDDRAALVAEFAALQAGLPTRIRIAPNGPYLVTNAPRVTDRLGEPIPVLPQTALCRCGESTTKPLCDGSHAQNGFTGAKDPGRVPDERRTYPGAPVAVTDNRGICAHSGLCTDRLSTVFRQKEEPFVAPSGDRMDEIVRTVRACPSGALDYLIDGRSPPPQPRDPAIEVSQDGPYRVTGSIPLVGADGEPEPRGPGAPTEHYSLCRCGHSQNKPFCSGMHWYVNFADPPRSEEPTLYEWAGGLPALTRMTHIFYDKYVPQDPLLGPLFARMAPDHPERVAAWLVETFGGPKLYTEQYGGYDHMVSEHAGKALTEEWRTRWTQLIGRAADDAGLPTDAEFRAAFVAYVEWGSRIAVENSQPGARPPAHMPVPRWWWVCGATPGARVSALAPAATEETRETPLPTEDQPIGFAEHIRPLFREMDRKSMSFMFDLWSHDDVSAHARAILARLRQGSMPCDGAWPADRVDVFARWVDEGAPA</sequence>
<evidence type="ECO:0000256" key="6">
    <source>
        <dbReference type="ARBA" id="ARBA00023014"/>
    </source>
</evidence>
<dbReference type="InterPro" id="IPR009050">
    <property type="entry name" value="Globin-like_sf"/>
</dbReference>
<dbReference type="InterPro" id="IPR001486">
    <property type="entry name" value="Hemoglobin_trunc"/>
</dbReference>
<keyword evidence="2 7" id="KW-0349">Heme</keyword>
<dbReference type="SMART" id="SM00704">
    <property type="entry name" value="ZnF_CDGSH"/>
    <property type="match status" value="2"/>
</dbReference>
<evidence type="ECO:0000256" key="1">
    <source>
        <dbReference type="ARBA" id="ARBA00022448"/>
    </source>
</evidence>
<dbReference type="InterPro" id="IPR012292">
    <property type="entry name" value="Globin/Proto"/>
</dbReference>
<dbReference type="Pfam" id="PF01152">
    <property type="entry name" value="Bac_globin"/>
    <property type="match status" value="1"/>
</dbReference>
<proteinExistence type="predicted"/>
<keyword evidence="1" id="KW-0813">Transport</keyword>
<dbReference type="EMBL" id="MWQN01000001">
    <property type="protein sequence ID" value="OPC85293.1"/>
    <property type="molecule type" value="Genomic_DNA"/>
</dbReference>
<evidence type="ECO:0000256" key="4">
    <source>
        <dbReference type="ARBA" id="ARBA00022723"/>
    </source>
</evidence>
<dbReference type="CDD" id="cd14775">
    <property type="entry name" value="TrHb2_O-like"/>
    <property type="match status" value="1"/>
</dbReference>
<dbReference type="PANTHER" id="PTHR46491:SF3">
    <property type="entry name" value="CDGSH IRON-SULFUR DOMAIN-CONTAINING PROTEIN 3, MITOCHONDRIAL"/>
    <property type="match status" value="1"/>
</dbReference>
<evidence type="ECO:0000256" key="5">
    <source>
        <dbReference type="ARBA" id="ARBA00023004"/>
    </source>
</evidence>
<dbReference type="InterPro" id="IPR042216">
    <property type="entry name" value="MitoNEET_CISD"/>
</dbReference>
<feature type="domain" description="Iron-binding zinc finger CDGSH type" evidence="9">
    <location>
        <begin position="305"/>
        <end position="339"/>
    </location>
</feature>
<dbReference type="InterPro" id="IPR052950">
    <property type="entry name" value="CISD"/>
</dbReference>
<feature type="region of interest" description="Disordered" evidence="8">
    <location>
        <begin position="268"/>
        <end position="287"/>
    </location>
</feature>
<dbReference type="InterPro" id="IPR010693">
    <property type="entry name" value="Divergent_4Fe-4S_mono-cluster"/>
</dbReference>
<name>A0A1T3P8E4_9ACTN</name>
<dbReference type="SUPFAM" id="SSF46458">
    <property type="entry name" value="Globin-like"/>
    <property type="match status" value="1"/>
</dbReference>
<reference evidence="10 11" key="1">
    <citation type="submission" date="2017-03" db="EMBL/GenBank/DDBJ databases">
        <title>Draft genome sequence of Streptomyces scabrisporus NF3, endophyte isolated from Amphipterygium adstringens.</title>
        <authorList>
            <person name="Vazquez M."/>
            <person name="Ceapa C.D."/>
            <person name="Rodriguez Luna D."/>
            <person name="Sanchez Esquivel S."/>
        </authorList>
    </citation>
    <scope>NUCLEOTIDE SEQUENCE [LARGE SCALE GENOMIC DNA]</scope>
    <source>
        <strain evidence="10 11">NF3</strain>
    </source>
</reference>
<dbReference type="GO" id="GO:0046872">
    <property type="term" value="F:metal ion binding"/>
    <property type="evidence" value="ECO:0007669"/>
    <property type="project" value="UniProtKB-KW"/>
</dbReference>
<evidence type="ECO:0000256" key="8">
    <source>
        <dbReference type="SAM" id="MobiDB-lite"/>
    </source>
</evidence>
<dbReference type="Gene3D" id="3.40.5.90">
    <property type="entry name" value="CDGSH iron-sulfur domain, mitoNEET-type"/>
    <property type="match status" value="2"/>
</dbReference>
<evidence type="ECO:0000259" key="9">
    <source>
        <dbReference type="SMART" id="SM00704"/>
    </source>
</evidence>
<keyword evidence="5 7" id="KW-0408">Iron</keyword>
<evidence type="ECO:0000256" key="7">
    <source>
        <dbReference type="PIRSR" id="PIRSR601486-1"/>
    </source>
</evidence>
<dbReference type="GO" id="GO:0019825">
    <property type="term" value="F:oxygen binding"/>
    <property type="evidence" value="ECO:0007669"/>
    <property type="project" value="InterPro"/>
</dbReference>
<dbReference type="Pfam" id="PF06902">
    <property type="entry name" value="Fer4_19"/>
    <property type="match status" value="1"/>
</dbReference>
<keyword evidence="4 7" id="KW-0479">Metal-binding</keyword>
<dbReference type="GO" id="GO:0051537">
    <property type="term" value="F:2 iron, 2 sulfur cluster binding"/>
    <property type="evidence" value="ECO:0007669"/>
    <property type="project" value="UniProtKB-KW"/>
</dbReference>
<keyword evidence="11" id="KW-1185">Reference proteome</keyword>
<dbReference type="STRING" id="159449.B4N89_25425"/>
<dbReference type="Proteomes" id="UP000190037">
    <property type="component" value="Unassembled WGS sequence"/>
</dbReference>
<dbReference type="GO" id="GO:0005737">
    <property type="term" value="C:cytoplasm"/>
    <property type="evidence" value="ECO:0007669"/>
    <property type="project" value="UniProtKB-ARBA"/>
</dbReference>
<evidence type="ECO:0000313" key="10">
    <source>
        <dbReference type="EMBL" id="OPC85293.1"/>
    </source>
</evidence>
<dbReference type="GO" id="GO:0020037">
    <property type="term" value="F:heme binding"/>
    <property type="evidence" value="ECO:0007669"/>
    <property type="project" value="InterPro"/>
</dbReference>
<evidence type="ECO:0000313" key="11">
    <source>
        <dbReference type="Proteomes" id="UP000190037"/>
    </source>
</evidence>
<evidence type="ECO:0000256" key="2">
    <source>
        <dbReference type="ARBA" id="ARBA00022617"/>
    </source>
</evidence>
<dbReference type="PANTHER" id="PTHR46491">
    <property type="entry name" value="CDGSH IRON SULFUR DOMAIN PROTEIN HOMOLOG"/>
    <property type="match status" value="1"/>
</dbReference>
<gene>
    <name evidence="10" type="ORF">B4N89_25425</name>
</gene>
<evidence type="ECO:0000256" key="3">
    <source>
        <dbReference type="ARBA" id="ARBA00022714"/>
    </source>
</evidence>
<accession>A0A1T3P8E4</accession>
<keyword evidence="3" id="KW-0001">2Fe-2S</keyword>
<organism evidence="10 11">
    <name type="scientific">Embleya scabrispora</name>
    <dbReference type="NCBI Taxonomy" id="159449"/>
    <lineage>
        <taxon>Bacteria</taxon>
        <taxon>Bacillati</taxon>
        <taxon>Actinomycetota</taxon>
        <taxon>Actinomycetes</taxon>
        <taxon>Kitasatosporales</taxon>
        <taxon>Streptomycetaceae</taxon>
        <taxon>Embleya</taxon>
    </lineage>
</organism>
<feature type="domain" description="Iron-binding zinc finger CDGSH type" evidence="9">
    <location>
        <begin position="140"/>
        <end position="189"/>
    </location>
</feature>
<dbReference type="Pfam" id="PF09360">
    <property type="entry name" value="zf-CDGSH"/>
    <property type="match status" value="2"/>
</dbReference>
<keyword evidence="6" id="KW-0411">Iron-sulfur</keyword>
<dbReference type="InterPro" id="IPR018967">
    <property type="entry name" value="FeS-contain_CDGSH-typ"/>
</dbReference>
<comment type="caution">
    <text evidence="10">The sequence shown here is derived from an EMBL/GenBank/DDBJ whole genome shotgun (WGS) entry which is preliminary data.</text>
</comment>
<dbReference type="Gene3D" id="1.10.490.10">
    <property type="entry name" value="Globins"/>
    <property type="match status" value="1"/>
</dbReference>
<dbReference type="OrthoDB" id="9798157at2"/>
<protein>
    <recommendedName>
        <fullName evidence="9">Iron-binding zinc finger CDGSH type domain-containing protein</fullName>
    </recommendedName>
</protein>
<feature type="binding site" description="distal binding residue" evidence="7">
    <location>
        <position position="415"/>
    </location>
    <ligand>
        <name>heme</name>
        <dbReference type="ChEBI" id="CHEBI:30413"/>
    </ligand>
    <ligandPart>
        <name>Fe</name>
        <dbReference type="ChEBI" id="CHEBI:18248"/>
    </ligandPart>
</feature>